<gene>
    <name evidence="3" type="ORF">CLAFUR5_14611</name>
</gene>
<dbReference type="EMBL" id="CP090175">
    <property type="protein sequence ID" value="UJO24952.1"/>
    <property type="molecule type" value="Genomic_DNA"/>
</dbReference>
<dbReference type="KEGG" id="ffu:CLAFUR5_14611"/>
<reference evidence="3" key="2">
    <citation type="journal article" date="2022" name="Microb. Genom.">
        <title>A chromosome-scale genome assembly of the tomato pathogen Cladosporium fulvum reveals a compartmentalized genome architecture and the presence of a dispensable chromosome.</title>
        <authorList>
            <person name="Zaccaron A.Z."/>
            <person name="Chen L.H."/>
            <person name="Samaras A."/>
            <person name="Stergiopoulos I."/>
        </authorList>
    </citation>
    <scope>NUCLEOTIDE SEQUENCE</scope>
    <source>
        <strain evidence="3">Race5_Kim</strain>
    </source>
</reference>
<proteinExistence type="predicted"/>
<feature type="region of interest" description="Disordered" evidence="1">
    <location>
        <begin position="264"/>
        <end position="289"/>
    </location>
</feature>
<dbReference type="AlphaFoldDB" id="A0A9Q8PM77"/>
<feature type="compositionally biased region" description="Basic residues" evidence="1">
    <location>
        <begin position="347"/>
        <end position="356"/>
    </location>
</feature>
<evidence type="ECO:0000256" key="2">
    <source>
        <dbReference type="SAM" id="Phobius"/>
    </source>
</evidence>
<sequence length="356" mass="39731">MDKFRTVHRVERRAYGSSLRFLLRSAVYLDAAMLGVLTALLGAFIYEGLWISDDMGKRARQQGMQALENEGDTTSPGLHLLGSTFHTAGRSIVSQYQSETTDLAETFIRNAHPYLMRVAHMAGVVNDKVANLTWQLEVPAQVQEVMHKAAAFQLDLARTGYDFKLFWPGAGSLFDNTSMSPLYAHSPRELQEPHEVAYTLFPGVAILPPHSSEFVMIRCADVMSRRKLQAHSSAMDVAVSTSDVHDTPTSLSSRTMKADLDSIDADMDSSRPSLTTTAGPDVAQDKTRVADRSLPVKLKMPKHKLPKAKLTKLKLKPFKAPKSTQPTVRHSAEDWRSLPNYCPPHTITRRRRFQQA</sequence>
<name>A0A9Q8PM77_PASFU</name>
<protein>
    <submittedName>
        <fullName evidence="3">Uncharacterized protein</fullName>
    </submittedName>
</protein>
<keyword evidence="4" id="KW-1185">Reference proteome</keyword>
<accession>A0A9Q8PM77</accession>
<dbReference type="RefSeq" id="XP_047769318.1">
    <property type="nucleotide sequence ID" value="XM_047913759.1"/>
</dbReference>
<keyword evidence="2" id="KW-1133">Transmembrane helix</keyword>
<keyword evidence="2" id="KW-0812">Transmembrane</keyword>
<organism evidence="3 4">
    <name type="scientific">Passalora fulva</name>
    <name type="common">Tomato leaf mold</name>
    <name type="synonym">Cladosporium fulvum</name>
    <dbReference type="NCBI Taxonomy" id="5499"/>
    <lineage>
        <taxon>Eukaryota</taxon>
        <taxon>Fungi</taxon>
        <taxon>Dikarya</taxon>
        <taxon>Ascomycota</taxon>
        <taxon>Pezizomycotina</taxon>
        <taxon>Dothideomycetes</taxon>
        <taxon>Dothideomycetidae</taxon>
        <taxon>Mycosphaerellales</taxon>
        <taxon>Mycosphaerellaceae</taxon>
        <taxon>Fulvia</taxon>
    </lineage>
</organism>
<evidence type="ECO:0000313" key="4">
    <source>
        <dbReference type="Proteomes" id="UP000756132"/>
    </source>
</evidence>
<dbReference type="GeneID" id="71994489"/>
<feature type="region of interest" description="Disordered" evidence="1">
    <location>
        <begin position="317"/>
        <end position="356"/>
    </location>
</feature>
<keyword evidence="2" id="KW-0472">Membrane</keyword>
<dbReference type="Proteomes" id="UP000756132">
    <property type="component" value="Chromosome 13"/>
</dbReference>
<reference evidence="3" key="1">
    <citation type="submission" date="2021-12" db="EMBL/GenBank/DDBJ databases">
        <authorList>
            <person name="Zaccaron A."/>
            <person name="Stergiopoulos I."/>
        </authorList>
    </citation>
    <scope>NUCLEOTIDE SEQUENCE</scope>
    <source>
        <strain evidence="3">Race5_Kim</strain>
    </source>
</reference>
<feature type="transmembrane region" description="Helical" evidence="2">
    <location>
        <begin position="21"/>
        <end position="46"/>
    </location>
</feature>
<evidence type="ECO:0000256" key="1">
    <source>
        <dbReference type="SAM" id="MobiDB-lite"/>
    </source>
</evidence>
<evidence type="ECO:0000313" key="3">
    <source>
        <dbReference type="EMBL" id="UJO24952.1"/>
    </source>
</evidence>